<protein>
    <submittedName>
        <fullName evidence="1">Uncharacterized protein</fullName>
    </submittedName>
</protein>
<keyword evidence="2" id="KW-1185">Reference proteome</keyword>
<dbReference type="AlphaFoldDB" id="A0A1R3HZ46"/>
<proteinExistence type="predicted"/>
<reference evidence="2" key="1">
    <citation type="submission" date="2013-09" db="EMBL/GenBank/DDBJ databases">
        <title>Corchorus olitorius genome sequencing.</title>
        <authorList>
            <person name="Alam M."/>
            <person name="Haque M.S."/>
            <person name="Islam M.S."/>
            <person name="Emdad E.M."/>
            <person name="Islam M.M."/>
            <person name="Ahmed B."/>
            <person name="Halim A."/>
            <person name="Hossen Q.M.M."/>
            <person name="Hossain M.Z."/>
            <person name="Ahmed R."/>
            <person name="Khan M.M."/>
            <person name="Islam R."/>
            <person name="Rashid M.M."/>
            <person name="Khan S.A."/>
            <person name="Rahman M.S."/>
            <person name="Alam M."/>
            <person name="Yahiya A.S."/>
            <person name="Khan M.S."/>
            <person name="Azam M.S."/>
            <person name="Haque T."/>
            <person name="Lashkar M.Z.H."/>
            <person name="Akhand A.I."/>
            <person name="Morshed G."/>
            <person name="Roy S."/>
            <person name="Uddin K.S."/>
            <person name="Rabeya T."/>
            <person name="Hossain A.S."/>
            <person name="Chowdhury A."/>
            <person name="Snigdha A.R."/>
            <person name="Mortoza M.S."/>
            <person name="Matin S.A."/>
            <person name="Hoque S.M.E."/>
            <person name="Islam M.K."/>
            <person name="Roy D.K."/>
            <person name="Haider R."/>
            <person name="Moosa M.M."/>
            <person name="Elias S.M."/>
            <person name="Hasan A.M."/>
            <person name="Jahan S."/>
            <person name="Shafiuddin M."/>
            <person name="Mahmood N."/>
            <person name="Shommy N.S."/>
        </authorList>
    </citation>
    <scope>NUCLEOTIDE SEQUENCE [LARGE SCALE GENOMIC DNA]</scope>
    <source>
        <strain evidence="2">cv. O-4</strain>
    </source>
</reference>
<comment type="caution">
    <text evidence="1">The sequence shown here is derived from an EMBL/GenBank/DDBJ whole genome shotgun (WGS) entry which is preliminary data.</text>
</comment>
<sequence>MADPPERCLEQHRTEWVSWLPPIPASLKCSPRIPFRNGQKIPISN</sequence>
<accession>A0A1R3HZ46</accession>
<gene>
    <name evidence="1" type="ORF">COLO4_26020</name>
</gene>
<dbReference type="EMBL" id="AWUE01019198">
    <property type="protein sequence ID" value="OMO75559.1"/>
    <property type="molecule type" value="Genomic_DNA"/>
</dbReference>
<organism evidence="1 2">
    <name type="scientific">Corchorus olitorius</name>
    <dbReference type="NCBI Taxonomy" id="93759"/>
    <lineage>
        <taxon>Eukaryota</taxon>
        <taxon>Viridiplantae</taxon>
        <taxon>Streptophyta</taxon>
        <taxon>Embryophyta</taxon>
        <taxon>Tracheophyta</taxon>
        <taxon>Spermatophyta</taxon>
        <taxon>Magnoliopsida</taxon>
        <taxon>eudicotyledons</taxon>
        <taxon>Gunneridae</taxon>
        <taxon>Pentapetalae</taxon>
        <taxon>rosids</taxon>
        <taxon>malvids</taxon>
        <taxon>Malvales</taxon>
        <taxon>Malvaceae</taxon>
        <taxon>Grewioideae</taxon>
        <taxon>Apeibeae</taxon>
        <taxon>Corchorus</taxon>
    </lineage>
</organism>
<evidence type="ECO:0000313" key="2">
    <source>
        <dbReference type="Proteomes" id="UP000187203"/>
    </source>
</evidence>
<dbReference type="OrthoDB" id="10268489at2759"/>
<name>A0A1R3HZ46_9ROSI</name>
<dbReference type="Proteomes" id="UP000187203">
    <property type="component" value="Unassembled WGS sequence"/>
</dbReference>
<evidence type="ECO:0000313" key="1">
    <source>
        <dbReference type="EMBL" id="OMO75559.1"/>
    </source>
</evidence>